<dbReference type="AlphaFoldDB" id="A0A1Y2AX39"/>
<proteinExistence type="predicted"/>
<feature type="region of interest" description="Disordered" evidence="2">
    <location>
        <begin position="1"/>
        <end position="50"/>
    </location>
</feature>
<dbReference type="Proteomes" id="UP000193920">
    <property type="component" value="Unassembled WGS sequence"/>
</dbReference>
<evidence type="ECO:0000256" key="2">
    <source>
        <dbReference type="SAM" id="MobiDB-lite"/>
    </source>
</evidence>
<comment type="caution">
    <text evidence="3">The sequence shown here is derived from an EMBL/GenBank/DDBJ whole genome shotgun (WGS) entry which is preliminary data.</text>
</comment>
<evidence type="ECO:0000313" key="3">
    <source>
        <dbReference type="EMBL" id="ORY27014.1"/>
    </source>
</evidence>
<protein>
    <submittedName>
        <fullName evidence="3">Uncharacterized protein</fullName>
    </submittedName>
</protein>
<reference evidence="3 4" key="1">
    <citation type="submission" date="2016-08" db="EMBL/GenBank/DDBJ databases">
        <title>A Parts List for Fungal Cellulosomes Revealed by Comparative Genomics.</title>
        <authorList>
            <consortium name="DOE Joint Genome Institute"/>
            <person name="Haitjema C.H."/>
            <person name="Gilmore S.P."/>
            <person name="Henske J.K."/>
            <person name="Solomon K.V."/>
            <person name="De Groot R."/>
            <person name="Kuo A."/>
            <person name="Mondo S.J."/>
            <person name="Salamov A.A."/>
            <person name="Labutti K."/>
            <person name="Zhao Z."/>
            <person name="Chiniquy J."/>
            <person name="Barry K."/>
            <person name="Brewer H.M."/>
            <person name="Purvine S.O."/>
            <person name="Wright A.T."/>
            <person name="Boxma B."/>
            <person name="Van Alen T."/>
            <person name="Hackstein J.H."/>
            <person name="Baker S.E."/>
            <person name="Grigoriev I.V."/>
            <person name="O'Malley M.A."/>
        </authorList>
    </citation>
    <scope>NUCLEOTIDE SEQUENCE [LARGE SCALE GENOMIC DNA]</scope>
    <source>
        <strain evidence="3 4">G1</strain>
    </source>
</reference>
<dbReference type="EMBL" id="MCOG01000196">
    <property type="protein sequence ID" value="ORY27014.1"/>
    <property type="molecule type" value="Genomic_DNA"/>
</dbReference>
<keyword evidence="4" id="KW-1185">Reference proteome</keyword>
<dbReference type="OrthoDB" id="193650at2759"/>
<dbReference type="STRING" id="1754190.A0A1Y2AX39"/>
<gene>
    <name evidence="3" type="ORF">LY90DRAFT_705956</name>
</gene>
<feature type="compositionally biased region" description="Low complexity" evidence="2">
    <location>
        <begin position="16"/>
        <end position="42"/>
    </location>
</feature>
<evidence type="ECO:0000256" key="1">
    <source>
        <dbReference type="SAM" id="Coils"/>
    </source>
</evidence>
<accession>A0A1Y2AX39</accession>
<organism evidence="3 4">
    <name type="scientific">Neocallimastix californiae</name>
    <dbReference type="NCBI Taxonomy" id="1754190"/>
    <lineage>
        <taxon>Eukaryota</taxon>
        <taxon>Fungi</taxon>
        <taxon>Fungi incertae sedis</taxon>
        <taxon>Chytridiomycota</taxon>
        <taxon>Chytridiomycota incertae sedis</taxon>
        <taxon>Neocallimastigomycetes</taxon>
        <taxon>Neocallimastigales</taxon>
        <taxon>Neocallimastigaceae</taxon>
        <taxon>Neocallimastix</taxon>
    </lineage>
</organism>
<keyword evidence="1" id="KW-0175">Coiled coil</keyword>
<sequence length="421" mass="48518">MNRATRGRADTLKTKFAFNTNSQTANNNVNNNSNNVGQNNSNNDKEGEQENEHIIECMNILNEQEEAEQFAFSLLEEIIWNAETLLFEKYIEKQIIPFTLDFFENKIMEIIDKKHLSKKNISNKTKTKKLKEDIENNTIQTNNKTLSTKKDKTTKSYIYKLKNKSEIIDIINNKQSTIQVQNTNKDGYCVDNIYNYNGNLISSIKYSPDKSFEQNVKAKLVEPIKPKSKLTDRKALSAHMHEKKEAELETINLANLYKNDLSDDIEQLQNDIKNLNNFIRQKQSLSPEVKKTLRNKNSANTQRLHSSKIKRDGKNDKLDPLLNYSKKDISYNYEKYVEDSSLEIPSFMNSISIAPGVKLCEGNTYKAGPSLYPNNIEENNDPTVLLRKKGKPTIPNNREPQLNNELLKEIILRTNPSLKSE</sequence>
<name>A0A1Y2AX39_9FUNG</name>
<feature type="coiled-coil region" evidence="1">
    <location>
        <begin position="251"/>
        <end position="285"/>
    </location>
</feature>
<evidence type="ECO:0000313" key="4">
    <source>
        <dbReference type="Proteomes" id="UP000193920"/>
    </source>
</evidence>